<dbReference type="EMBL" id="FODV01000008">
    <property type="protein sequence ID" value="SEO94330.1"/>
    <property type="molecule type" value="Genomic_DNA"/>
</dbReference>
<keyword evidence="3" id="KW-1185">Reference proteome</keyword>
<dbReference type="RefSeq" id="WP_089825557.1">
    <property type="nucleotide sequence ID" value="NZ_FODV01000008.1"/>
</dbReference>
<keyword evidence="1" id="KW-0812">Transmembrane</keyword>
<organism evidence="2 3">
    <name type="scientific">Halogranum amylolyticum</name>
    <dbReference type="NCBI Taxonomy" id="660520"/>
    <lineage>
        <taxon>Archaea</taxon>
        <taxon>Methanobacteriati</taxon>
        <taxon>Methanobacteriota</taxon>
        <taxon>Stenosarchaea group</taxon>
        <taxon>Halobacteria</taxon>
        <taxon>Halobacteriales</taxon>
        <taxon>Haloferacaceae</taxon>
    </lineage>
</organism>
<dbReference type="Proteomes" id="UP000199126">
    <property type="component" value="Unassembled WGS sequence"/>
</dbReference>
<reference evidence="3" key="1">
    <citation type="submission" date="2016-10" db="EMBL/GenBank/DDBJ databases">
        <authorList>
            <person name="Varghese N."/>
            <person name="Submissions S."/>
        </authorList>
    </citation>
    <scope>NUCLEOTIDE SEQUENCE [LARGE SCALE GENOMIC DNA]</scope>
    <source>
        <strain evidence="3">CGMCC 1.10121</strain>
    </source>
</reference>
<protein>
    <submittedName>
        <fullName evidence="2">Uncharacterized protein</fullName>
    </submittedName>
</protein>
<dbReference type="OrthoDB" id="306404at2157"/>
<keyword evidence="1" id="KW-0472">Membrane</keyword>
<name>A0A1H8TTH2_9EURY</name>
<feature type="transmembrane region" description="Helical" evidence="1">
    <location>
        <begin position="60"/>
        <end position="78"/>
    </location>
</feature>
<feature type="transmembrane region" description="Helical" evidence="1">
    <location>
        <begin position="90"/>
        <end position="109"/>
    </location>
</feature>
<keyword evidence="1" id="KW-1133">Transmembrane helix</keyword>
<evidence type="ECO:0000313" key="3">
    <source>
        <dbReference type="Proteomes" id="UP000199126"/>
    </source>
</evidence>
<feature type="transmembrane region" description="Helical" evidence="1">
    <location>
        <begin position="7"/>
        <end position="24"/>
    </location>
</feature>
<dbReference type="AlphaFoldDB" id="A0A1H8TTH2"/>
<sequence>MRIGPGTKVVLLDAFLAASTFLQYWLTRQFTTSDDWWIAGVVALVTFVLFTAADRSRVGLWALVAAGLLAMAAFVWMGATGTLGTYPFGWFFLGLTIAIAVNRFAFGVVRPVPEARRRRVDPSYWVNE</sequence>
<accession>A0A1H8TTH2</accession>
<feature type="transmembrane region" description="Helical" evidence="1">
    <location>
        <begin position="36"/>
        <end position="53"/>
    </location>
</feature>
<gene>
    <name evidence="2" type="ORF">SAMN04487948_108119</name>
</gene>
<evidence type="ECO:0000256" key="1">
    <source>
        <dbReference type="SAM" id="Phobius"/>
    </source>
</evidence>
<evidence type="ECO:0000313" key="2">
    <source>
        <dbReference type="EMBL" id="SEO94330.1"/>
    </source>
</evidence>
<proteinExistence type="predicted"/>